<evidence type="ECO:0000313" key="2">
    <source>
        <dbReference type="EMBL" id="KKS86298.1"/>
    </source>
</evidence>
<proteinExistence type="predicted"/>
<feature type="transmembrane region" description="Helical" evidence="1">
    <location>
        <begin position="355"/>
        <end position="379"/>
    </location>
</feature>
<gene>
    <name evidence="2" type="ORF">UV59_C0001G0021</name>
</gene>
<keyword evidence="1" id="KW-1133">Transmembrane helix</keyword>
<evidence type="ECO:0000313" key="3">
    <source>
        <dbReference type="Proteomes" id="UP000034543"/>
    </source>
</evidence>
<keyword evidence="1" id="KW-0812">Transmembrane</keyword>
<reference evidence="2 3" key="1">
    <citation type="journal article" date="2015" name="Nature">
        <title>rRNA introns, odd ribosomes, and small enigmatic genomes across a large radiation of phyla.</title>
        <authorList>
            <person name="Brown C.T."/>
            <person name="Hug L.A."/>
            <person name="Thomas B.C."/>
            <person name="Sharon I."/>
            <person name="Castelle C.J."/>
            <person name="Singh A."/>
            <person name="Wilkins M.J."/>
            <person name="Williams K.H."/>
            <person name="Banfield J.F."/>
        </authorList>
    </citation>
    <scope>NUCLEOTIDE SEQUENCE [LARGE SCALE GENOMIC DNA]</scope>
</reference>
<feature type="transmembrane region" description="Helical" evidence="1">
    <location>
        <begin position="254"/>
        <end position="270"/>
    </location>
</feature>
<evidence type="ECO:0008006" key="4">
    <source>
        <dbReference type="Google" id="ProtNLM"/>
    </source>
</evidence>
<feature type="transmembrane region" description="Helical" evidence="1">
    <location>
        <begin position="185"/>
        <end position="203"/>
    </location>
</feature>
<protein>
    <recommendedName>
        <fullName evidence="4">Glycosyltransferase RgtA/B/C/D-like domain-containing protein</fullName>
    </recommendedName>
</protein>
<dbReference type="STRING" id="1618436.UV59_C0001G0021"/>
<feature type="transmembrane region" description="Helical" evidence="1">
    <location>
        <begin position="151"/>
        <end position="173"/>
    </location>
</feature>
<feature type="transmembrane region" description="Helical" evidence="1">
    <location>
        <begin position="276"/>
        <end position="295"/>
    </location>
</feature>
<feature type="transmembrane region" description="Helical" evidence="1">
    <location>
        <begin position="459"/>
        <end position="482"/>
    </location>
</feature>
<comment type="caution">
    <text evidence="2">The sequence shown here is derived from an EMBL/GenBank/DDBJ whole genome shotgun (WGS) entry which is preliminary data.</text>
</comment>
<sequence length="532" mass="62330">MQRLKFLRMNIKFKTIWILFFLILIVKQLAWIAFIPLWQFPDEQAHFAQVQNLVEASSKTGEERATTSREIYESEVILGTDRNDLGNNNYTYHPEFNIEYTDTTEGKFESVIKSFPNEYRSDRVIREATGYPPLYYQLDSLLYRLVYNSDLINRVFFARLINIFLFGFFTIVIYRIGLELFNSKYFSLLFTVMVTFHPMLSYISCGVNSDNLFNLLFAVGILLSLRLLNRGWQVSTVLLMFIILFLIMKTKPHGVLLALLYLFPVCYLLIKGRRAWIKYVLVFSVLLFFAFGSPLRSLIQGEQFLPEIGPLQDMPPLSFDGFFAHLRQKIVLSYRLILPWYWGVFRWLSLTYPRAVHRIINLVILFGGIGLLLAIHNVICFRAKSMLKSKLFFFLIYASAIYFFILTSYDYLFTQTYGFSFGFQGRYFFPVISAHMALLLIGIKTLFSTFKISMKFLKCLGLAMIGLHFYAHYFVSASYYAAVTLGQSFRFASQYKPLFFKSPYLEIISILLLILYGLFSYKFLQVRYDKEN</sequence>
<feature type="transmembrane region" description="Helical" evidence="1">
    <location>
        <begin position="16"/>
        <end position="38"/>
    </location>
</feature>
<dbReference type="AlphaFoldDB" id="A0A0G1FHI2"/>
<dbReference type="Proteomes" id="UP000034543">
    <property type="component" value="Unassembled WGS sequence"/>
</dbReference>
<feature type="transmembrane region" description="Helical" evidence="1">
    <location>
        <begin position="215"/>
        <end position="247"/>
    </location>
</feature>
<name>A0A0G1FHI2_9BACT</name>
<evidence type="ECO:0000256" key="1">
    <source>
        <dbReference type="SAM" id="Phobius"/>
    </source>
</evidence>
<accession>A0A0G1FHI2</accession>
<feature type="transmembrane region" description="Helical" evidence="1">
    <location>
        <begin position="502"/>
        <end position="524"/>
    </location>
</feature>
<feature type="transmembrane region" description="Helical" evidence="1">
    <location>
        <begin position="391"/>
        <end position="412"/>
    </location>
</feature>
<feature type="transmembrane region" description="Helical" evidence="1">
    <location>
        <begin position="427"/>
        <end position="447"/>
    </location>
</feature>
<keyword evidence="1" id="KW-0472">Membrane</keyword>
<dbReference type="EMBL" id="LCFB01000001">
    <property type="protein sequence ID" value="KKS86298.1"/>
    <property type="molecule type" value="Genomic_DNA"/>
</dbReference>
<organism evidence="2 3">
    <name type="scientific">Candidatus Gottesmanbacteria bacterium GW2011_GWA1_43_11</name>
    <dbReference type="NCBI Taxonomy" id="1618436"/>
    <lineage>
        <taxon>Bacteria</taxon>
        <taxon>Candidatus Gottesmaniibacteriota</taxon>
    </lineage>
</organism>